<dbReference type="FunFam" id="1.10.10.10:FF:000001">
    <property type="entry name" value="LysR family transcriptional regulator"/>
    <property type="match status" value="1"/>
</dbReference>
<comment type="caution">
    <text evidence="6">The sequence shown here is derived from an EMBL/GenBank/DDBJ whole genome shotgun (WGS) entry which is preliminary data.</text>
</comment>
<dbReference type="SUPFAM" id="SSF46785">
    <property type="entry name" value="Winged helix' DNA-binding domain"/>
    <property type="match status" value="1"/>
</dbReference>
<gene>
    <name evidence="6" type="ORF">B4102_3723</name>
</gene>
<keyword evidence="7" id="KW-1185">Reference proteome</keyword>
<dbReference type="InterPro" id="IPR000847">
    <property type="entry name" value="LysR_HTH_N"/>
</dbReference>
<dbReference type="GO" id="GO:0003700">
    <property type="term" value="F:DNA-binding transcription factor activity"/>
    <property type="evidence" value="ECO:0007669"/>
    <property type="project" value="InterPro"/>
</dbReference>
<accession>A0A150KLP9</accession>
<keyword evidence="2" id="KW-0805">Transcription regulation</keyword>
<evidence type="ECO:0000313" key="7">
    <source>
        <dbReference type="Proteomes" id="UP000075666"/>
    </source>
</evidence>
<dbReference type="PRINTS" id="PR00039">
    <property type="entry name" value="HTHLYSR"/>
</dbReference>
<keyword evidence="3" id="KW-0238">DNA-binding</keyword>
<dbReference type="EMBL" id="LQYN01000110">
    <property type="protein sequence ID" value="KYC92504.1"/>
    <property type="molecule type" value="Genomic_DNA"/>
</dbReference>
<protein>
    <recommendedName>
        <fullName evidence="5">HTH lysR-type domain-containing protein</fullName>
    </recommendedName>
</protein>
<dbReference type="InterPro" id="IPR005119">
    <property type="entry name" value="LysR_subst-bd"/>
</dbReference>
<evidence type="ECO:0000313" key="6">
    <source>
        <dbReference type="EMBL" id="KYC92504.1"/>
    </source>
</evidence>
<comment type="similarity">
    <text evidence="1">Belongs to the LysR transcriptional regulatory family.</text>
</comment>
<sequence>MDIRQLHYFSTIVEEGQITRAAKKLHMAQPPLSHQLKLLEEELGVKLIERSGKKLELTNAGKVLYKKAQKLIHQLEETIIEVKETDEGCRGTLSLGASKSCFSFFSERLPAFVKKYPLVTIQLREGDSFVIGEQIKNKEIDIGVTRLPMDLSEFSYLHLSKDPYVAVLHHDWVREMDLCSSKIRMEQLKGIPLLLLHRIKGSGQYELVVDECRRHGFEPNIICECPDVTMILSLVSKGMGATIIPKYSLLSFQTSNVQVLQIENTNIVAESALIWSKDRYLPKSAKNFIEMFEEGFPLD</sequence>
<dbReference type="GO" id="GO:0005829">
    <property type="term" value="C:cytosol"/>
    <property type="evidence" value="ECO:0007669"/>
    <property type="project" value="TreeGrafter"/>
</dbReference>
<organism evidence="6 7">
    <name type="scientific">Heyndrickxia sporothermodurans</name>
    <dbReference type="NCBI Taxonomy" id="46224"/>
    <lineage>
        <taxon>Bacteria</taxon>
        <taxon>Bacillati</taxon>
        <taxon>Bacillota</taxon>
        <taxon>Bacilli</taxon>
        <taxon>Bacillales</taxon>
        <taxon>Bacillaceae</taxon>
        <taxon>Heyndrickxia</taxon>
    </lineage>
</organism>
<evidence type="ECO:0000256" key="4">
    <source>
        <dbReference type="ARBA" id="ARBA00023163"/>
    </source>
</evidence>
<dbReference type="InterPro" id="IPR050950">
    <property type="entry name" value="HTH-type_LysR_regulators"/>
</dbReference>
<evidence type="ECO:0000256" key="1">
    <source>
        <dbReference type="ARBA" id="ARBA00009437"/>
    </source>
</evidence>
<reference evidence="6 7" key="1">
    <citation type="submission" date="2016-01" db="EMBL/GenBank/DDBJ databases">
        <title>Genome Sequences of Twelve Sporeforming Bacillus Species Isolated from Foods.</title>
        <authorList>
            <person name="Berendsen E.M."/>
            <person name="Wells-Bennik M.H."/>
            <person name="Krawcyk A.O."/>
            <person name="De Jong A."/>
            <person name="Holsappel S."/>
            <person name="Eijlander R.T."/>
            <person name="Kuipers O.P."/>
        </authorList>
    </citation>
    <scope>NUCLEOTIDE SEQUENCE [LARGE SCALE GENOMIC DNA]</scope>
    <source>
        <strain evidence="6 7">B4102</strain>
    </source>
</reference>
<dbReference type="Gene3D" id="1.10.10.10">
    <property type="entry name" value="Winged helix-like DNA-binding domain superfamily/Winged helix DNA-binding domain"/>
    <property type="match status" value="1"/>
</dbReference>
<dbReference type="GO" id="GO:0003677">
    <property type="term" value="F:DNA binding"/>
    <property type="evidence" value="ECO:0007669"/>
    <property type="project" value="UniProtKB-KW"/>
</dbReference>
<evidence type="ECO:0000259" key="5">
    <source>
        <dbReference type="PROSITE" id="PS50931"/>
    </source>
</evidence>
<keyword evidence="4" id="KW-0804">Transcription</keyword>
<dbReference type="Proteomes" id="UP000075666">
    <property type="component" value="Unassembled WGS sequence"/>
</dbReference>
<dbReference type="Pfam" id="PF03466">
    <property type="entry name" value="LysR_substrate"/>
    <property type="match status" value="1"/>
</dbReference>
<dbReference type="InterPro" id="IPR036390">
    <property type="entry name" value="WH_DNA-bd_sf"/>
</dbReference>
<evidence type="ECO:0000256" key="3">
    <source>
        <dbReference type="ARBA" id="ARBA00023125"/>
    </source>
</evidence>
<dbReference type="AlphaFoldDB" id="A0A150KLP9"/>
<dbReference type="CDD" id="cd05466">
    <property type="entry name" value="PBP2_LTTR_substrate"/>
    <property type="match status" value="1"/>
</dbReference>
<dbReference type="Pfam" id="PF00126">
    <property type="entry name" value="HTH_1"/>
    <property type="match status" value="1"/>
</dbReference>
<dbReference type="PANTHER" id="PTHR30419">
    <property type="entry name" value="HTH-TYPE TRANSCRIPTIONAL REGULATOR YBHD"/>
    <property type="match status" value="1"/>
</dbReference>
<dbReference type="PANTHER" id="PTHR30419:SF28">
    <property type="entry name" value="HTH-TYPE TRANSCRIPTIONAL REGULATOR BSDA"/>
    <property type="match status" value="1"/>
</dbReference>
<dbReference type="STRING" id="46224.B4102_3723"/>
<dbReference type="PATRIC" id="fig|46224.3.peg.560"/>
<name>A0A150KLP9_9BACI</name>
<dbReference type="InterPro" id="IPR036388">
    <property type="entry name" value="WH-like_DNA-bd_sf"/>
</dbReference>
<evidence type="ECO:0000256" key="2">
    <source>
        <dbReference type="ARBA" id="ARBA00023015"/>
    </source>
</evidence>
<dbReference type="RefSeq" id="WP_066235259.1">
    <property type="nucleotide sequence ID" value="NZ_JBHJSX010000013.1"/>
</dbReference>
<dbReference type="PROSITE" id="PS50931">
    <property type="entry name" value="HTH_LYSR"/>
    <property type="match status" value="1"/>
</dbReference>
<dbReference type="SUPFAM" id="SSF53850">
    <property type="entry name" value="Periplasmic binding protein-like II"/>
    <property type="match status" value="1"/>
</dbReference>
<feature type="domain" description="HTH lysR-type" evidence="5">
    <location>
        <begin position="1"/>
        <end position="58"/>
    </location>
</feature>
<dbReference type="OrthoDB" id="9803735at2"/>
<proteinExistence type="inferred from homology"/>
<dbReference type="Gene3D" id="3.40.190.290">
    <property type="match status" value="1"/>
</dbReference>